<gene>
    <name evidence="1" type="ORF">DFJ69_5381</name>
</gene>
<name>A0A3D9T583_9ACTN</name>
<dbReference type="EMBL" id="QTTT01000001">
    <property type="protein sequence ID" value="REE99864.1"/>
    <property type="molecule type" value="Genomic_DNA"/>
</dbReference>
<dbReference type="Pfam" id="PF10604">
    <property type="entry name" value="Polyketide_cyc2"/>
    <property type="match status" value="1"/>
</dbReference>
<dbReference type="Proteomes" id="UP000256661">
    <property type="component" value="Unassembled WGS sequence"/>
</dbReference>
<dbReference type="RefSeq" id="WP_116025095.1">
    <property type="nucleotide sequence ID" value="NZ_QTTT01000001.1"/>
</dbReference>
<dbReference type="OrthoDB" id="4618973at2"/>
<dbReference type="InterPro" id="IPR023393">
    <property type="entry name" value="START-like_dom_sf"/>
</dbReference>
<dbReference type="SUPFAM" id="SSF55961">
    <property type="entry name" value="Bet v1-like"/>
    <property type="match status" value="1"/>
</dbReference>
<dbReference type="AlphaFoldDB" id="A0A3D9T583"/>
<dbReference type="InterPro" id="IPR019587">
    <property type="entry name" value="Polyketide_cyclase/dehydratase"/>
</dbReference>
<proteinExistence type="predicted"/>
<comment type="caution">
    <text evidence="1">The sequence shown here is derived from an EMBL/GenBank/DDBJ whole genome shotgun (WGS) entry which is preliminary data.</text>
</comment>
<dbReference type="CDD" id="cd07812">
    <property type="entry name" value="SRPBCC"/>
    <property type="match status" value="1"/>
</dbReference>
<protein>
    <submittedName>
        <fullName evidence="1">Polyketide cyclase/dehydrase/lipid transport protein</fullName>
    </submittedName>
</protein>
<accession>A0A3D9T583</accession>
<reference evidence="1 2" key="1">
    <citation type="submission" date="2018-08" db="EMBL/GenBank/DDBJ databases">
        <title>Sequencing the genomes of 1000 actinobacteria strains.</title>
        <authorList>
            <person name="Klenk H.-P."/>
        </authorList>
    </citation>
    <scope>NUCLEOTIDE SEQUENCE [LARGE SCALE GENOMIC DNA]</scope>
    <source>
        <strain evidence="1 2">DSM 43927</strain>
    </source>
</reference>
<evidence type="ECO:0000313" key="2">
    <source>
        <dbReference type="Proteomes" id="UP000256661"/>
    </source>
</evidence>
<organism evidence="1 2">
    <name type="scientific">Thermomonospora umbrina</name>
    <dbReference type="NCBI Taxonomy" id="111806"/>
    <lineage>
        <taxon>Bacteria</taxon>
        <taxon>Bacillati</taxon>
        <taxon>Actinomycetota</taxon>
        <taxon>Actinomycetes</taxon>
        <taxon>Streptosporangiales</taxon>
        <taxon>Thermomonosporaceae</taxon>
        <taxon>Thermomonospora</taxon>
    </lineage>
</organism>
<sequence>MDFPPSSGRITIAAPLTQVYELISDPVAMAAFAEETFKVRWLGRARRPAVGARFRGYNRNRWRLWWTTATIIDLIPGRRFAYDVKTPFGVPISRWQYEVEATDDGCTVTETAWIRVPDWFIPFAIRITGRPDRPTANSTHIARTLRRLKEHVESARP</sequence>
<dbReference type="Gene3D" id="3.30.530.20">
    <property type="match status" value="1"/>
</dbReference>
<keyword evidence="2" id="KW-1185">Reference proteome</keyword>
<evidence type="ECO:0000313" key="1">
    <source>
        <dbReference type="EMBL" id="REE99864.1"/>
    </source>
</evidence>